<comment type="caution">
    <text evidence="3">The sequence shown here is derived from an EMBL/GenBank/DDBJ whole genome shotgun (WGS) entry which is preliminary data.</text>
</comment>
<dbReference type="AlphaFoldDB" id="A0A9E1M0P7"/>
<dbReference type="Proteomes" id="UP000811365">
    <property type="component" value="Unassembled WGS sequence"/>
</dbReference>
<dbReference type="CDD" id="cd00093">
    <property type="entry name" value="HTH_XRE"/>
    <property type="match status" value="1"/>
</dbReference>
<name>A0A9E1M0P7_9FIRM</name>
<evidence type="ECO:0000313" key="3">
    <source>
        <dbReference type="EMBL" id="MBS6621992.1"/>
    </source>
</evidence>
<feature type="domain" description="HTH cro/C1-type" evidence="2">
    <location>
        <begin position="13"/>
        <end position="66"/>
    </location>
</feature>
<evidence type="ECO:0000256" key="1">
    <source>
        <dbReference type="SAM" id="MobiDB-lite"/>
    </source>
</evidence>
<protein>
    <submittedName>
        <fullName evidence="3">Helix-turn-helix transcriptional regulator</fullName>
    </submittedName>
</protein>
<feature type="region of interest" description="Disordered" evidence="1">
    <location>
        <begin position="77"/>
        <end position="104"/>
    </location>
</feature>
<reference evidence="3" key="1">
    <citation type="submission" date="2021-02" db="EMBL/GenBank/DDBJ databases">
        <title>Infant gut strain persistence is associated with maternal origin, phylogeny, and functional potential including surface adhesion and iron acquisition.</title>
        <authorList>
            <person name="Lou Y.C."/>
        </authorList>
    </citation>
    <scope>NUCLEOTIDE SEQUENCE</scope>
    <source>
        <strain evidence="3">L2_039_000G1_dasL2_039_000G1_maxbin2.maxbin.077</strain>
    </source>
</reference>
<dbReference type="PROSITE" id="PS50943">
    <property type="entry name" value="HTH_CROC1"/>
    <property type="match status" value="1"/>
</dbReference>
<gene>
    <name evidence="3" type="ORF">KH315_07520</name>
</gene>
<dbReference type="GO" id="GO:0003677">
    <property type="term" value="F:DNA binding"/>
    <property type="evidence" value="ECO:0007669"/>
    <property type="project" value="InterPro"/>
</dbReference>
<dbReference type="Gene3D" id="1.10.260.40">
    <property type="entry name" value="lambda repressor-like DNA-binding domains"/>
    <property type="match status" value="1"/>
</dbReference>
<dbReference type="InterPro" id="IPR001387">
    <property type="entry name" value="Cro/C1-type_HTH"/>
</dbReference>
<dbReference type="InterPro" id="IPR010982">
    <property type="entry name" value="Lambda_DNA-bd_dom_sf"/>
</dbReference>
<evidence type="ECO:0000313" key="4">
    <source>
        <dbReference type="Proteomes" id="UP000811365"/>
    </source>
</evidence>
<accession>A0A9E1M0P7</accession>
<sequence length="104" mass="11565">MDTNAFISQAISVRLLRTKKKQYQLASELNIDQTVLSHYMTGKSSWNAKVMDRIAPLLGWGSAVDIAIAAEEERKIMQSIPPSESPKPEAEQRLSKSSDMEVTA</sequence>
<proteinExistence type="predicted"/>
<organism evidence="3 4">
    <name type="scientific">Faecalibacterium prausnitzii</name>
    <dbReference type="NCBI Taxonomy" id="853"/>
    <lineage>
        <taxon>Bacteria</taxon>
        <taxon>Bacillati</taxon>
        <taxon>Bacillota</taxon>
        <taxon>Clostridia</taxon>
        <taxon>Eubacteriales</taxon>
        <taxon>Oscillospiraceae</taxon>
        <taxon>Faecalibacterium</taxon>
    </lineage>
</organism>
<dbReference type="SUPFAM" id="SSF47413">
    <property type="entry name" value="lambda repressor-like DNA-binding domains"/>
    <property type="match status" value="1"/>
</dbReference>
<evidence type="ECO:0000259" key="2">
    <source>
        <dbReference type="PROSITE" id="PS50943"/>
    </source>
</evidence>
<feature type="compositionally biased region" description="Basic and acidic residues" evidence="1">
    <location>
        <begin position="86"/>
        <end position="104"/>
    </location>
</feature>
<dbReference type="EMBL" id="JAGZYH010000024">
    <property type="protein sequence ID" value="MBS6621992.1"/>
    <property type="molecule type" value="Genomic_DNA"/>
</dbReference>